<dbReference type="PROSITE" id="PS50043">
    <property type="entry name" value="HTH_LUXR_2"/>
    <property type="match status" value="1"/>
</dbReference>
<dbReference type="Pfam" id="PF00196">
    <property type="entry name" value="GerE"/>
    <property type="match status" value="1"/>
</dbReference>
<dbReference type="Gene3D" id="1.10.10.10">
    <property type="entry name" value="Winged helix-like DNA-binding domain superfamily/Winged helix DNA-binding domain"/>
    <property type="match status" value="1"/>
</dbReference>
<keyword evidence="3" id="KW-1185">Reference proteome</keyword>
<reference evidence="2 3" key="1">
    <citation type="submission" date="2018-03" db="EMBL/GenBank/DDBJ databases">
        <title>Draft Genome Sequences of the Obligatory Marine Myxobacteria Enhygromyxa salina SWB005.</title>
        <authorList>
            <person name="Poehlein A."/>
            <person name="Moghaddam J.A."/>
            <person name="Harms H."/>
            <person name="Alanjari M."/>
            <person name="Koenig G.M."/>
            <person name="Daniel R."/>
            <person name="Schaeberle T.F."/>
        </authorList>
    </citation>
    <scope>NUCLEOTIDE SEQUENCE [LARGE SCALE GENOMIC DNA]</scope>
    <source>
        <strain evidence="2 3">SWB005</strain>
    </source>
</reference>
<accession>A0A2S9XBC6</accession>
<organism evidence="2 3">
    <name type="scientific">Enhygromyxa salina</name>
    <dbReference type="NCBI Taxonomy" id="215803"/>
    <lineage>
        <taxon>Bacteria</taxon>
        <taxon>Pseudomonadati</taxon>
        <taxon>Myxococcota</taxon>
        <taxon>Polyangia</taxon>
        <taxon>Nannocystales</taxon>
        <taxon>Nannocystaceae</taxon>
        <taxon>Enhygromyxa</taxon>
    </lineage>
</organism>
<protein>
    <submittedName>
        <fullName evidence="2">Bacterial regulatory protein, luxR family</fullName>
    </submittedName>
</protein>
<dbReference type="GO" id="GO:0006355">
    <property type="term" value="P:regulation of DNA-templated transcription"/>
    <property type="evidence" value="ECO:0007669"/>
    <property type="project" value="InterPro"/>
</dbReference>
<dbReference type="SMART" id="SM00421">
    <property type="entry name" value="HTH_LUXR"/>
    <property type="match status" value="1"/>
</dbReference>
<dbReference type="SUPFAM" id="SSF46894">
    <property type="entry name" value="C-terminal effector domain of the bipartite response regulators"/>
    <property type="match status" value="1"/>
</dbReference>
<feature type="domain" description="HTH luxR-type" evidence="1">
    <location>
        <begin position="13"/>
        <end position="78"/>
    </location>
</feature>
<dbReference type="Proteomes" id="UP000237968">
    <property type="component" value="Unassembled WGS sequence"/>
</dbReference>
<evidence type="ECO:0000313" key="2">
    <source>
        <dbReference type="EMBL" id="PRP90158.1"/>
    </source>
</evidence>
<evidence type="ECO:0000259" key="1">
    <source>
        <dbReference type="PROSITE" id="PS50043"/>
    </source>
</evidence>
<evidence type="ECO:0000313" key="3">
    <source>
        <dbReference type="Proteomes" id="UP000237968"/>
    </source>
</evidence>
<comment type="caution">
    <text evidence="2">The sequence shown here is derived from an EMBL/GenBank/DDBJ whole genome shotgun (WGS) entry which is preliminary data.</text>
</comment>
<name>A0A2S9XBC6_9BACT</name>
<dbReference type="InterPro" id="IPR016032">
    <property type="entry name" value="Sig_transdc_resp-reg_C-effctor"/>
</dbReference>
<dbReference type="EMBL" id="PVNK01000292">
    <property type="protein sequence ID" value="PRP90158.1"/>
    <property type="molecule type" value="Genomic_DNA"/>
</dbReference>
<dbReference type="GO" id="GO:0003677">
    <property type="term" value="F:DNA binding"/>
    <property type="evidence" value="ECO:0007669"/>
    <property type="project" value="InterPro"/>
</dbReference>
<dbReference type="AlphaFoldDB" id="A0A2S9XBC6"/>
<proteinExistence type="predicted"/>
<dbReference type="InterPro" id="IPR000792">
    <property type="entry name" value="Tscrpt_reg_LuxR_C"/>
</dbReference>
<dbReference type="InterPro" id="IPR036388">
    <property type="entry name" value="WH-like_DNA-bd_sf"/>
</dbReference>
<gene>
    <name evidence="2" type="ORF">ENSA5_66800</name>
</gene>
<sequence>MRTGELIKRLVDSLERAFRLGEYELQVVHHVLFGRSCGAIAWRLGIRETTVHKHLHRLFAKTRCDSRRELYDLALRLAARDEIVGSFGRTAAA</sequence>